<evidence type="ECO:0000313" key="1">
    <source>
        <dbReference type="EMBL" id="RUS57635.1"/>
    </source>
</evidence>
<dbReference type="InterPro" id="IPR023214">
    <property type="entry name" value="HAD_sf"/>
</dbReference>
<gene>
    <name evidence="1" type="ORF">QI30_04345</name>
</gene>
<dbReference type="NCBIfam" id="TIGR01549">
    <property type="entry name" value="HAD-SF-IA-v1"/>
    <property type="match status" value="1"/>
</dbReference>
<dbReference type="Gene3D" id="1.10.150.240">
    <property type="entry name" value="Putative phosphatase, domain 2"/>
    <property type="match status" value="1"/>
</dbReference>
<dbReference type="PANTHER" id="PTHR47478:SF1">
    <property type="entry name" value="PYRIMIDINE 5'-NUCLEOTIDASE YJJG"/>
    <property type="match status" value="1"/>
</dbReference>
<dbReference type="SFLD" id="SFLDS00003">
    <property type="entry name" value="Haloacid_Dehalogenase"/>
    <property type="match status" value="1"/>
</dbReference>
<dbReference type="SFLD" id="SFLDG01129">
    <property type="entry name" value="C1.5:_HAD__Beta-PGM__Phosphata"/>
    <property type="match status" value="1"/>
</dbReference>
<dbReference type="Gene3D" id="3.40.50.1000">
    <property type="entry name" value="HAD superfamily/HAD-like"/>
    <property type="match status" value="1"/>
</dbReference>
<dbReference type="GO" id="GO:0008253">
    <property type="term" value="F:5'-nucleotidase activity"/>
    <property type="evidence" value="ECO:0007669"/>
    <property type="project" value="InterPro"/>
</dbReference>
<dbReference type="Pfam" id="PF00702">
    <property type="entry name" value="Hydrolase"/>
    <property type="match status" value="1"/>
</dbReference>
<dbReference type="AlphaFoldDB" id="A0A433RWI3"/>
<name>A0A433RWI3_9BACL</name>
<dbReference type="PRINTS" id="PR00413">
    <property type="entry name" value="HADHALOGNASE"/>
</dbReference>
<dbReference type="InterPro" id="IPR052550">
    <property type="entry name" value="Pyrimidine_5'-ntase_YjjG"/>
</dbReference>
<sequence>MKKHYDVLLFDLDDTIFDFQTAEKAAFTQVFKEYGLRAPDYLHDYQSVSNGLWQQLEQQQISLTQLGNERFNQLFKMHKLSLDAQQFNDTYLRFLGEQPFLIEGAVALFEELQDIRIAAVSNGFERVQQARIALSPFANKFEELIISETVGHQKPSRAIFDYAFNTLQINNKDTVLMIGDSLTSDIKGGQHYGIDTCWFNPNYKANHSEAAPTYEIHHLSELITILNGF</sequence>
<dbReference type="InterPro" id="IPR023198">
    <property type="entry name" value="PGP-like_dom2"/>
</dbReference>
<dbReference type="InterPro" id="IPR006439">
    <property type="entry name" value="HAD-SF_hydro_IA"/>
</dbReference>
<dbReference type="PANTHER" id="PTHR47478">
    <property type="match status" value="1"/>
</dbReference>
<dbReference type="InterPro" id="IPR011951">
    <property type="entry name" value="HAD-SF_hydro_IA_YjjG/PynA"/>
</dbReference>
<organism evidence="1 2">
    <name type="scientific">Candidatus Kurthia intestinigallinarum</name>
    <dbReference type="NCBI Taxonomy" id="1562256"/>
    <lineage>
        <taxon>Bacteria</taxon>
        <taxon>Bacillati</taxon>
        <taxon>Bacillota</taxon>
        <taxon>Bacilli</taxon>
        <taxon>Bacillales</taxon>
        <taxon>Caryophanaceae</taxon>
        <taxon>Kurthia</taxon>
    </lineage>
</organism>
<keyword evidence="2" id="KW-1185">Reference proteome</keyword>
<dbReference type="OrthoDB" id="9802350at2"/>
<protein>
    <submittedName>
        <fullName evidence="1">2-haloalkanoic acid dehalogenase</fullName>
    </submittedName>
</protein>
<dbReference type="SFLD" id="SFLDG01135">
    <property type="entry name" value="C1.5.6:_HAD__Beta-PGM__Phospha"/>
    <property type="match status" value="1"/>
</dbReference>
<comment type="caution">
    <text evidence="1">The sequence shown here is derived from an EMBL/GenBank/DDBJ whole genome shotgun (WGS) entry which is preliminary data.</text>
</comment>
<reference evidence="1 2" key="1">
    <citation type="submission" date="2014-11" db="EMBL/GenBank/DDBJ databases">
        <title>Genome sequence and analysis of novel Kurthia sp.</title>
        <authorList>
            <person name="Lawson J.N."/>
            <person name="Gonzalez J.E."/>
            <person name="Rinauldi L."/>
            <person name="Xuan Z."/>
            <person name="Firman A."/>
            <person name="Shaddox L."/>
            <person name="Trudeau A."/>
            <person name="Shah S."/>
            <person name="Reiman D."/>
        </authorList>
    </citation>
    <scope>NUCLEOTIDE SEQUENCE [LARGE SCALE GENOMIC DNA]</scope>
    <source>
        <strain evidence="1 2">3B1D</strain>
    </source>
</reference>
<dbReference type="SUPFAM" id="SSF56784">
    <property type="entry name" value="HAD-like"/>
    <property type="match status" value="1"/>
</dbReference>
<dbReference type="EMBL" id="JTFC01000015">
    <property type="protein sequence ID" value="RUS57635.1"/>
    <property type="molecule type" value="Genomic_DNA"/>
</dbReference>
<dbReference type="NCBIfam" id="TIGR02254">
    <property type="entry name" value="YjjG_YfnB"/>
    <property type="match status" value="1"/>
</dbReference>
<dbReference type="InterPro" id="IPR036412">
    <property type="entry name" value="HAD-like_sf"/>
</dbReference>
<dbReference type="RefSeq" id="WP_126989735.1">
    <property type="nucleotide sequence ID" value="NZ_JTFC01000015.1"/>
</dbReference>
<evidence type="ECO:0000313" key="2">
    <source>
        <dbReference type="Proteomes" id="UP000288623"/>
    </source>
</evidence>
<dbReference type="NCBIfam" id="TIGR01509">
    <property type="entry name" value="HAD-SF-IA-v3"/>
    <property type="match status" value="1"/>
</dbReference>
<proteinExistence type="predicted"/>
<dbReference type="NCBIfam" id="NF006976">
    <property type="entry name" value="PRK09449.1"/>
    <property type="match status" value="1"/>
</dbReference>
<dbReference type="Proteomes" id="UP000288623">
    <property type="component" value="Unassembled WGS sequence"/>
</dbReference>
<accession>A0A433RWI3</accession>